<reference evidence="2 3" key="1">
    <citation type="journal article" date="2004" name="Science">
        <title>A predator unmasked: life cycle of Bdellovibrio bacteriovorus from a genomic perspective.</title>
        <authorList>
            <person name="Rendulic S."/>
            <person name="Jagtap P."/>
            <person name="Rosinus A."/>
            <person name="Eppinger M."/>
            <person name="Baar C."/>
            <person name="Lanz C."/>
            <person name="Keller H."/>
            <person name="Lambert C."/>
            <person name="Evans K.J."/>
            <person name="Goesmann A."/>
            <person name="Meyer F."/>
            <person name="Sockett R.E."/>
            <person name="Schuster S.C."/>
        </authorList>
    </citation>
    <scope>NUCLEOTIDE SEQUENCE [LARGE SCALE GENOMIC DNA]</scope>
    <source>
        <strain evidence="3">ATCC 15356 / DSM 50701 / NCIMB 9529 / HD100</strain>
    </source>
</reference>
<organism evidence="2 3">
    <name type="scientific">Bdellovibrio bacteriovorus (strain ATCC 15356 / DSM 50701 / NCIMB 9529 / HD100)</name>
    <dbReference type="NCBI Taxonomy" id="264462"/>
    <lineage>
        <taxon>Bacteria</taxon>
        <taxon>Pseudomonadati</taxon>
        <taxon>Bdellovibrionota</taxon>
        <taxon>Bdellovibrionia</taxon>
        <taxon>Bdellovibrionales</taxon>
        <taxon>Pseudobdellovibrionaceae</taxon>
        <taxon>Bdellovibrio</taxon>
    </lineage>
</organism>
<protein>
    <submittedName>
        <fullName evidence="2">Uncharacterized protein</fullName>
    </submittedName>
</protein>
<accession>Q6MIY3</accession>
<dbReference type="EMBL" id="BX842654">
    <property type="protein sequence ID" value="CAE80780.1"/>
    <property type="molecule type" value="Genomic_DNA"/>
</dbReference>
<dbReference type="GeneID" id="93013874"/>
<keyword evidence="1" id="KW-0732">Signal</keyword>
<feature type="chain" id="PRO_5004277574" evidence="1">
    <location>
        <begin position="17"/>
        <end position="120"/>
    </location>
</feature>
<dbReference type="STRING" id="264462.Bd3011"/>
<gene>
    <name evidence="2" type="ordered locus">Bd3011</name>
</gene>
<sequence length="120" mass="13513">MRYFLLVFFMSASCFANEVILDRTNKSGIRKIDILKKDKGIYTFDGKSLGKTLPPKVAAAWKQVERGPASAGKQRCHAGTYIYINKVSNKETRKEGCAEGADYGRFVQYIEDIRTHAQGK</sequence>
<evidence type="ECO:0000256" key="1">
    <source>
        <dbReference type="SAM" id="SignalP"/>
    </source>
</evidence>
<proteinExistence type="predicted"/>
<dbReference type="RefSeq" id="WP_011165384.1">
    <property type="nucleotide sequence ID" value="NC_005363.1"/>
</dbReference>
<dbReference type="Proteomes" id="UP000008080">
    <property type="component" value="Chromosome"/>
</dbReference>
<evidence type="ECO:0000313" key="2">
    <source>
        <dbReference type="EMBL" id="CAE80780.1"/>
    </source>
</evidence>
<dbReference type="KEGG" id="bba:Bd3011"/>
<evidence type="ECO:0000313" key="3">
    <source>
        <dbReference type="Proteomes" id="UP000008080"/>
    </source>
</evidence>
<name>Q6MIY3_BDEBA</name>
<dbReference type="AlphaFoldDB" id="Q6MIY3"/>
<dbReference type="HOGENOM" id="CLU_2153388_0_0_7"/>
<feature type="signal peptide" evidence="1">
    <location>
        <begin position="1"/>
        <end position="16"/>
    </location>
</feature>
<keyword evidence="3" id="KW-1185">Reference proteome</keyword>